<reference evidence="1" key="1">
    <citation type="journal article" date="2019" name="bioRxiv">
        <title>The Genome of the Zebra Mussel, Dreissena polymorpha: A Resource for Invasive Species Research.</title>
        <authorList>
            <person name="McCartney M.A."/>
            <person name="Auch B."/>
            <person name="Kono T."/>
            <person name="Mallez S."/>
            <person name="Zhang Y."/>
            <person name="Obille A."/>
            <person name="Becker A."/>
            <person name="Abrahante J.E."/>
            <person name="Garbe J."/>
            <person name="Badalamenti J.P."/>
            <person name="Herman A."/>
            <person name="Mangelson H."/>
            <person name="Liachko I."/>
            <person name="Sullivan S."/>
            <person name="Sone E.D."/>
            <person name="Koren S."/>
            <person name="Silverstein K.A.T."/>
            <person name="Beckman K.B."/>
            <person name="Gohl D.M."/>
        </authorList>
    </citation>
    <scope>NUCLEOTIDE SEQUENCE</scope>
    <source>
        <strain evidence="1">Duluth1</strain>
        <tissue evidence="1">Whole animal</tissue>
    </source>
</reference>
<organism evidence="1 2">
    <name type="scientific">Dreissena polymorpha</name>
    <name type="common">Zebra mussel</name>
    <name type="synonym">Mytilus polymorpha</name>
    <dbReference type="NCBI Taxonomy" id="45954"/>
    <lineage>
        <taxon>Eukaryota</taxon>
        <taxon>Metazoa</taxon>
        <taxon>Spiralia</taxon>
        <taxon>Lophotrochozoa</taxon>
        <taxon>Mollusca</taxon>
        <taxon>Bivalvia</taxon>
        <taxon>Autobranchia</taxon>
        <taxon>Heteroconchia</taxon>
        <taxon>Euheterodonta</taxon>
        <taxon>Imparidentia</taxon>
        <taxon>Neoheterodontei</taxon>
        <taxon>Myida</taxon>
        <taxon>Dreissenoidea</taxon>
        <taxon>Dreissenidae</taxon>
        <taxon>Dreissena</taxon>
    </lineage>
</organism>
<dbReference type="EMBL" id="JAIWYP010000002">
    <property type="protein sequence ID" value="KAH3864564.1"/>
    <property type="molecule type" value="Genomic_DNA"/>
</dbReference>
<evidence type="ECO:0000313" key="2">
    <source>
        <dbReference type="Proteomes" id="UP000828390"/>
    </source>
</evidence>
<sequence>MIHLSHQTSALKCPDLKMLHSQSGFNTSYQNSISYGIQALVTNYNFNYFCKKDCHFLIGLLSHSRSFHQK</sequence>
<evidence type="ECO:0000313" key="1">
    <source>
        <dbReference type="EMBL" id="KAH3864564.1"/>
    </source>
</evidence>
<dbReference type="Proteomes" id="UP000828390">
    <property type="component" value="Unassembled WGS sequence"/>
</dbReference>
<keyword evidence="2" id="KW-1185">Reference proteome</keyword>
<proteinExistence type="predicted"/>
<name>A0A9D4LVH6_DREPO</name>
<protein>
    <submittedName>
        <fullName evidence="1">Uncharacterized protein</fullName>
    </submittedName>
</protein>
<comment type="caution">
    <text evidence="1">The sequence shown here is derived from an EMBL/GenBank/DDBJ whole genome shotgun (WGS) entry which is preliminary data.</text>
</comment>
<reference evidence="1" key="2">
    <citation type="submission" date="2020-11" db="EMBL/GenBank/DDBJ databases">
        <authorList>
            <person name="McCartney M.A."/>
            <person name="Auch B."/>
            <person name="Kono T."/>
            <person name="Mallez S."/>
            <person name="Becker A."/>
            <person name="Gohl D.M."/>
            <person name="Silverstein K.A.T."/>
            <person name="Koren S."/>
            <person name="Bechman K.B."/>
            <person name="Herman A."/>
            <person name="Abrahante J.E."/>
            <person name="Garbe J."/>
        </authorList>
    </citation>
    <scope>NUCLEOTIDE SEQUENCE</scope>
    <source>
        <strain evidence="1">Duluth1</strain>
        <tissue evidence="1">Whole animal</tissue>
    </source>
</reference>
<dbReference type="AlphaFoldDB" id="A0A9D4LVH6"/>
<gene>
    <name evidence="1" type="ORF">DPMN_027583</name>
</gene>
<accession>A0A9D4LVH6</accession>